<evidence type="ECO:0000313" key="2">
    <source>
        <dbReference type="Proteomes" id="UP000479000"/>
    </source>
</evidence>
<name>A0A6H5GRB0_9HEMI</name>
<dbReference type="Proteomes" id="UP000479000">
    <property type="component" value="Unassembled WGS sequence"/>
</dbReference>
<proteinExistence type="predicted"/>
<sequence length="98" mass="11203">MAKCGRHLRNGWSRTEDWQDKKDNSSKWTVSSKNKLHIENFLQFSPRNARNLAELRARTGRQCLKGSGRDAVARYPSEGSLRYLAVDIGRYCARVSCA</sequence>
<organism evidence="1 2">
    <name type="scientific">Nesidiocoris tenuis</name>
    <dbReference type="NCBI Taxonomy" id="355587"/>
    <lineage>
        <taxon>Eukaryota</taxon>
        <taxon>Metazoa</taxon>
        <taxon>Ecdysozoa</taxon>
        <taxon>Arthropoda</taxon>
        <taxon>Hexapoda</taxon>
        <taxon>Insecta</taxon>
        <taxon>Pterygota</taxon>
        <taxon>Neoptera</taxon>
        <taxon>Paraneoptera</taxon>
        <taxon>Hemiptera</taxon>
        <taxon>Heteroptera</taxon>
        <taxon>Panheteroptera</taxon>
        <taxon>Cimicomorpha</taxon>
        <taxon>Miridae</taxon>
        <taxon>Dicyphina</taxon>
        <taxon>Nesidiocoris</taxon>
    </lineage>
</organism>
<gene>
    <name evidence="1" type="ORF">NTEN_LOCUS11529</name>
</gene>
<evidence type="ECO:0000313" key="1">
    <source>
        <dbReference type="EMBL" id="CAB0006052.1"/>
    </source>
</evidence>
<protein>
    <submittedName>
        <fullName evidence="1">Uncharacterized protein</fullName>
    </submittedName>
</protein>
<keyword evidence="2" id="KW-1185">Reference proteome</keyword>
<dbReference type="EMBL" id="CADCXU010017157">
    <property type="protein sequence ID" value="CAB0006052.1"/>
    <property type="molecule type" value="Genomic_DNA"/>
</dbReference>
<reference evidence="1 2" key="1">
    <citation type="submission" date="2020-02" db="EMBL/GenBank/DDBJ databases">
        <authorList>
            <person name="Ferguson B K."/>
        </authorList>
    </citation>
    <scope>NUCLEOTIDE SEQUENCE [LARGE SCALE GENOMIC DNA]</scope>
</reference>
<accession>A0A6H5GRB0</accession>
<dbReference type="AlphaFoldDB" id="A0A6H5GRB0"/>